<dbReference type="SUPFAM" id="SSF50331">
    <property type="entry name" value="MOP-like"/>
    <property type="match status" value="1"/>
</dbReference>
<dbReference type="SMART" id="SM00382">
    <property type="entry name" value="AAA"/>
    <property type="match status" value="1"/>
</dbReference>
<keyword evidence="1" id="KW-0813">Transport</keyword>
<keyword evidence="6" id="KW-1185">Reference proteome</keyword>
<name>A0A1I1DIE2_BREAD</name>
<dbReference type="GO" id="GO:0022857">
    <property type="term" value="F:transmembrane transporter activity"/>
    <property type="evidence" value="ECO:0007669"/>
    <property type="project" value="InterPro"/>
</dbReference>
<dbReference type="Proteomes" id="UP000240042">
    <property type="component" value="Unassembled WGS sequence"/>
</dbReference>
<keyword evidence="2" id="KW-0547">Nucleotide-binding</keyword>
<organism evidence="5 6">
    <name type="scientific">Brevinema andersonii</name>
    <dbReference type="NCBI Taxonomy" id="34097"/>
    <lineage>
        <taxon>Bacteria</taxon>
        <taxon>Pseudomonadati</taxon>
        <taxon>Spirochaetota</taxon>
        <taxon>Spirochaetia</taxon>
        <taxon>Brevinematales</taxon>
        <taxon>Brevinemataceae</taxon>
        <taxon>Brevinema</taxon>
    </lineage>
</organism>
<dbReference type="GO" id="GO:0043190">
    <property type="term" value="C:ATP-binding cassette (ABC) transporter complex"/>
    <property type="evidence" value="ECO:0007669"/>
    <property type="project" value="InterPro"/>
</dbReference>
<evidence type="ECO:0000313" key="5">
    <source>
        <dbReference type="EMBL" id="SFB74749.1"/>
    </source>
</evidence>
<dbReference type="PROSITE" id="PS50893">
    <property type="entry name" value="ABC_TRANSPORTER_2"/>
    <property type="match status" value="1"/>
</dbReference>
<proteinExistence type="predicted"/>
<evidence type="ECO:0000256" key="3">
    <source>
        <dbReference type="ARBA" id="ARBA00022840"/>
    </source>
</evidence>
<dbReference type="GO" id="GO:0005524">
    <property type="term" value="F:ATP binding"/>
    <property type="evidence" value="ECO:0007669"/>
    <property type="project" value="UniProtKB-KW"/>
</dbReference>
<dbReference type="OrthoDB" id="9802264at2"/>
<dbReference type="Pfam" id="PF08402">
    <property type="entry name" value="TOBE_2"/>
    <property type="match status" value="1"/>
</dbReference>
<keyword evidence="3 5" id="KW-0067">ATP-binding</keyword>
<dbReference type="Pfam" id="PF00005">
    <property type="entry name" value="ABC_tran"/>
    <property type="match status" value="1"/>
</dbReference>
<gene>
    <name evidence="5" type="ORF">SAMN02745150_00574</name>
</gene>
<reference evidence="6" key="1">
    <citation type="submission" date="2016-10" db="EMBL/GenBank/DDBJ databases">
        <authorList>
            <person name="Varghese N."/>
            <person name="Submissions S."/>
        </authorList>
    </citation>
    <scope>NUCLEOTIDE SEQUENCE [LARGE SCALE GENOMIC DNA]</scope>
    <source>
        <strain evidence="6">ATCC 43811</strain>
    </source>
</reference>
<evidence type="ECO:0000259" key="4">
    <source>
        <dbReference type="PROSITE" id="PS50893"/>
    </source>
</evidence>
<dbReference type="InterPro" id="IPR013611">
    <property type="entry name" value="Transp-assoc_OB_typ2"/>
</dbReference>
<dbReference type="PANTHER" id="PTHR42781:SF4">
    <property type="entry name" value="SPERMIDINE_PUTRESCINE IMPORT ATP-BINDING PROTEIN POTA"/>
    <property type="match status" value="1"/>
</dbReference>
<dbReference type="SUPFAM" id="SSF52540">
    <property type="entry name" value="P-loop containing nucleoside triphosphate hydrolases"/>
    <property type="match status" value="1"/>
</dbReference>
<dbReference type="GO" id="GO:0015697">
    <property type="term" value="P:quaternary ammonium group transport"/>
    <property type="evidence" value="ECO:0007669"/>
    <property type="project" value="UniProtKB-ARBA"/>
</dbReference>
<dbReference type="PANTHER" id="PTHR42781">
    <property type="entry name" value="SPERMIDINE/PUTRESCINE IMPORT ATP-BINDING PROTEIN POTA"/>
    <property type="match status" value="1"/>
</dbReference>
<protein>
    <submittedName>
        <fullName evidence="5">Spermidine/putrescine transport system ATP-binding protein</fullName>
    </submittedName>
</protein>
<dbReference type="FunFam" id="3.40.50.300:FF:000425">
    <property type="entry name" value="Probable ABC transporter, ATP-binding subunit"/>
    <property type="match status" value="1"/>
</dbReference>
<dbReference type="RefSeq" id="WP_092318431.1">
    <property type="nucleotide sequence ID" value="NZ_FOKY01000002.1"/>
</dbReference>
<dbReference type="InterPro" id="IPR050093">
    <property type="entry name" value="ABC_SmlMolc_Importer"/>
</dbReference>
<evidence type="ECO:0000256" key="1">
    <source>
        <dbReference type="ARBA" id="ARBA00022448"/>
    </source>
</evidence>
<dbReference type="Gene3D" id="2.40.50.100">
    <property type="match status" value="1"/>
</dbReference>
<dbReference type="PROSITE" id="PS00211">
    <property type="entry name" value="ABC_TRANSPORTER_1"/>
    <property type="match status" value="1"/>
</dbReference>
<feature type="domain" description="ABC transporter" evidence="4">
    <location>
        <begin position="6"/>
        <end position="236"/>
    </location>
</feature>
<evidence type="ECO:0000256" key="2">
    <source>
        <dbReference type="ARBA" id="ARBA00022741"/>
    </source>
</evidence>
<evidence type="ECO:0000313" key="6">
    <source>
        <dbReference type="Proteomes" id="UP000240042"/>
    </source>
</evidence>
<dbReference type="EMBL" id="FOKY01000002">
    <property type="protein sequence ID" value="SFB74749.1"/>
    <property type="molecule type" value="Genomic_DNA"/>
</dbReference>
<dbReference type="InterPro" id="IPR008995">
    <property type="entry name" value="Mo/tungstate-bd_C_term_dom"/>
</dbReference>
<dbReference type="GO" id="GO:0016887">
    <property type="term" value="F:ATP hydrolysis activity"/>
    <property type="evidence" value="ECO:0007669"/>
    <property type="project" value="InterPro"/>
</dbReference>
<accession>A0A1I1DIE2</accession>
<dbReference type="InterPro" id="IPR003439">
    <property type="entry name" value="ABC_transporter-like_ATP-bd"/>
</dbReference>
<dbReference type="AlphaFoldDB" id="A0A1I1DIE2"/>
<dbReference type="InterPro" id="IPR027417">
    <property type="entry name" value="P-loop_NTPase"/>
</dbReference>
<dbReference type="InterPro" id="IPR017871">
    <property type="entry name" value="ABC_transporter-like_CS"/>
</dbReference>
<dbReference type="InterPro" id="IPR003593">
    <property type="entry name" value="AAA+_ATPase"/>
</dbReference>
<sequence>MLDNTIRIKNITKSYNEHLVLDDISLDINSGEFFSLLGPSGCGKTTLLRIIGGFIQADKGLVYLGNKEMTLTPPNNRPVNTIFQKYALFPHMTVYDNIAFSFNVKGKKASSFHDKILEYAKLARLETHLNKYPAQLSGGQQQRVAIARALANEPRVLLLDEPLSALDAKLRQHMLLELDRIHDEVGITFILVTHDQEEALSVSDRIAVMNEGQVLQVGTPIELYETPATRFVADFIGENNFIQGCVTDILDKNHAKIISDIGEIIIELDKKANPGQTVILSIRPEKIEVLKNKPELPNEWHNLIRGKIDDVIYSGFQSKYFLKMPGHHALIKAFEQHDIFFQDGTEVVHWDEEAWFLWDADDSYIVEVLD</sequence>
<dbReference type="Gene3D" id="3.40.50.300">
    <property type="entry name" value="P-loop containing nucleotide triphosphate hydrolases"/>
    <property type="match status" value="1"/>
</dbReference>
<dbReference type="STRING" id="34097.SAMN02745150_00574"/>